<feature type="compositionally biased region" description="Acidic residues" evidence="1">
    <location>
        <begin position="240"/>
        <end position="254"/>
    </location>
</feature>
<proteinExistence type="predicted"/>
<evidence type="ECO:0000256" key="2">
    <source>
        <dbReference type="SAM" id="Phobius"/>
    </source>
</evidence>
<evidence type="ECO:0000313" key="4">
    <source>
        <dbReference type="EMBL" id="MBC1502142.1"/>
    </source>
</evidence>
<dbReference type="Pfam" id="PF14283">
    <property type="entry name" value="CD1107-like"/>
    <property type="match status" value="1"/>
</dbReference>
<feature type="compositionally biased region" description="Acidic residues" evidence="1">
    <location>
        <begin position="73"/>
        <end position="82"/>
    </location>
</feature>
<organism evidence="4 5">
    <name type="scientific">Listeria weihenstephanensis</name>
    <dbReference type="NCBI Taxonomy" id="1006155"/>
    <lineage>
        <taxon>Bacteria</taxon>
        <taxon>Bacillati</taxon>
        <taxon>Bacillota</taxon>
        <taxon>Bacilli</taxon>
        <taxon>Bacillales</taxon>
        <taxon>Listeriaceae</taxon>
        <taxon>Listeria</taxon>
    </lineage>
</organism>
<name>A0A841ZC46_9LIST</name>
<feature type="region of interest" description="Disordered" evidence="1">
    <location>
        <begin position="153"/>
        <end position="177"/>
    </location>
</feature>
<dbReference type="AlphaFoldDB" id="A0A841ZC46"/>
<feature type="domain" description="Mobile element protein CD1107-like" evidence="3">
    <location>
        <begin position="87"/>
        <end position="211"/>
    </location>
</feature>
<feature type="transmembrane region" description="Helical" evidence="2">
    <location>
        <begin position="183"/>
        <end position="204"/>
    </location>
</feature>
<feature type="region of interest" description="Disordered" evidence="1">
    <location>
        <begin position="51"/>
        <end position="99"/>
    </location>
</feature>
<dbReference type="InterPro" id="IPR025376">
    <property type="entry name" value="CD1107-like_dom"/>
</dbReference>
<sequence>MKKKKKIKKWSVMQIMKYKLIIASLLLAGSLFGVFTPNTLVMAQAKDGTGDVTVTPKIPSADSSTAETNGETDTSDTDVTIEESDKPSGGGSVVESNNTTGDGKTFYTVTTKDEQVFYIIVDNTKASDNVYLLTDVTQEDLAKLVAGEEPIIQEKPEKETDKTAVTDSEAATEKVPEPTSTNYLPMILLGLALIGGIGGAYYYFKVYKPKRDLDDAEDLEDFSFVDEVESYRKEQNQSDDVYDLEVEYEEGDDE</sequence>
<feature type="compositionally biased region" description="Basic and acidic residues" evidence="1">
    <location>
        <begin position="153"/>
        <end position="164"/>
    </location>
</feature>
<keyword evidence="2" id="KW-0812">Transmembrane</keyword>
<keyword evidence="2" id="KW-0472">Membrane</keyword>
<protein>
    <submittedName>
        <fullName evidence="4">DUF4366 domain-containing protein</fullName>
    </submittedName>
</protein>
<feature type="region of interest" description="Disordered" evidence="1">
    <location>
        <begin position="230"/>
        <end position="254"/>
    </location>
</feature>
<dbReference type="Proteomes" id="UP000564536">
    <property type="component" value="Unassembled WGS sequence"/>
</dbReference>
<reference evidence="4 5" key="1">
    <citation type="submission" date="2020-03" db="EMBL/GenBank/DDBJ databases">
        <title>Soil Listeria distribution.</title>
        <authorList>
            <person name="Liao J."/>
            <person name="Wiedmann M."/>
        </authorList>
    </citation>
    <scope>NUCLEOTIDE SEQUENCE [LARGE SCALE GENOMIC DNA]</scope>
    <source>
        <strain evidence="4 5">FSL L7-1523</strain>
    </source>
</reference>
<dbReference type="EMBL" id="JAARRL010000047">
    <property type="protein sequence ID" value="MBC1502142.1"/>
    <property type="molecule type" value="Genomic_DNA"/>
</dbReference>
<feature type="compositionally biased region" description="Polar residues" evidence="1">
    <location>
        <begin position="61"/>
        <end position="72"/>
    </location>
</feature>
<evidence type="ECO:0000259" key="3">
    <source>
        <dbReference type="Pfam" id="PF14283"/>
    </source>
</evidence>
<dbReference type="RefSeq" id="WP_185427663.1">
    <property type="nucleotide sequence ID" value="NZ_JAARRL010000047.1"/>
</dbReference>
<keyword evidence="2" id="KW-1133">Transmembrane helix</keyword>
<evidence type="ECO:0000313" key="5">
    <source>
        <dbReference type="Proteomes" id="UP000564536"/>
    </source>
</evidence>
<evidence type="ECO:0000256" key="1">
    <source>
        <dbReference type="SAM" id="MobiDB-lite"/>
    </source>
</evidence>
<comment type="caution">
    <text evidence="4">The sequence shown here is derived from an EMBL/GenBank/DDBJ whole genome shotgun (WGS) entry which is preliminary data.</text>
</comment>
<accession>A0A841ZC46</accession>
<gene>
    <name evidence="4" type="ORF">HB943_16185</name>
</gene>